<keyword evidence="6" id="KW-1185">Reference proteome</keyword>
<feature type="region of interest" description="Disordered" evidence="3">
    <location>
        <begin position="236"/>
        <end position="255"/>
    </location>
</feature>
<dbReference type="Gene3D" id="1.10.10.10">
    <property type="entry name" value="Winged helix-like DNA-binding domain superfamily/Winged helix DNA-binding domain"/>
    <property type="match status" value="1"/>
</dbReference>
<keyword evidence="1" id="KW-0805">Transcription regulation</keyword>
<evidence type="ECO:0000256" key="1">
    <source>
        <dbReference type="ARBA" id="ARBA00023015"/>
    </source>
</evidence>
<dbReference type="SMART" id="SM01012">
    <property type="entry name" value="ANTAR"/>
    <property type="match status" value="1"/>
</dbReference>
<dbReference type="InterPro" id="IPR011006">
    <property type="entry name" value="CheY-like_superfamily"/>
</dbReference>
<protein>
    <submittedName>
        <fullName evidence="5">GAF and ANTAR domain-containing protein</fullName>
    </submittedName>
</protein>
<dbReference type="InterPro" id="IPR036388">
    <property type="entry name" value="WH-like_DNA-bd_sf"/>
</dbReference>
<dbReference type="InterPro" id="IPR029016">
    <property type="entry name" value="GAF-like_dom_sf"/>
</dbReference>
<proteinExistence type="predicted"/>
<feature type="domain" description="ANTAR" evidence="4">
    <location>
        <begin position="159"/>
        <end position="220"/>
    </location>
</feature>
<dbReference type="PROSITE" id="PS50921">
    <property type="entry name" value="ANTAR"/>
    <property type="match status" value="1"/>
</dbReference>
<dbReference type="PIRSF" id="PIRSF036625">
    <property type="entry name" value="GAF_ANTAR"/>
    <property type="match status" value="1"/>
</dbReference>
<reference evidence="6" key="1">
    <citation type="journal article" date="2019" name="Int. J. Syst. Evol. Microbiol.">
        <title>The Global Catalogue of Microorganisms (GCM) 10K type strain sequencing project: providing services to taxonomists for standard genome sequencing and annotation.</title>
        <authorList>
            <consortium name="The Broad Institute Genomics Platform"/>
            <consortium name="The Broad Institute Genome Sequencing Center for Infectious Disease"/>
            <person name="Wu L."/>
            <person name="Ma J."/>
        </authorList>
    </citation>
    <scope>NUCLEOTIDE SEQUENCE [LARGE SCALE GENOMIC DNA]</scope>
    <source>
        <strain evidence="6">CGMCC 4.1648</strain>
    </source>
</reference>
<evidence type="ECO:0000256" key="3">
    <source>
        <dbReference type="SAM" id="MobiDB-lite"/>
    </source>
</evidence>
<dbReference type="InterPro" id="IPR005561">
    <property type="entry name" value="ANTAR"/>
</dbReference>
<evidence type="ECO:0000313" key="5">
    <source>
        <dbReference type="EMBL" id="MFC5021917.1"/>
    </source>
</evidence>
<keyword evidence="2" id="KW-0804">Transcription</keyword>
<evidence type="ECO:0000256" key="2">
    <source>
        <dbReference type="ARBA" id="ARBA00023163"/>
    </source>
</evidence>
<evidence type="ECO:0000313" key="6">
    <source>
        <dbReference type="Proteomes" id="UP001595829"/>
    </source>
</evidence>
<dbReference type="RefSeq" id="WP_345687355.1">
    <property type="nucleotide sequence ID" value="NZ_BAABIT010000001.1"/>
</dbReference>
<sequence>MLTEQEYESPEPASTVRRLQQLAEQCVRSVPACCGAVATLGDEHGEQEERRTSATHPDLAALVSVQLDSGDGPIRDALDSGAPVDAEDLLHDDRWPAYRALALGSGVRASVTLPFHRAGLDITLNLYGFRPGSLGDAAHGPAAVLGEEVTAGLARDRRYRAALTEVGQLETALRSRPVIDQAGGIVMHVLGCGVEEAYAVLRRVSQLGNRKLADVAAAIVRTRGRGLEKELARLAPAPVRRPSPLPNGEPTQTSV</sequence>
<accession>A0ABV9X9I6</accession>
<dbReference type="Proteomes" id="UP001595829">
    <property type="component" value="Unassembled WGS sequence"/>
</dbReference>
<comment type="caution">
    <text evidence="5">The sequence shown here is derived from an EMBL/GenBank/DDBJ whole genome shotgun (WGS) entry which is preliminary data.</text>
</comment>
<dbReference type="SUPFAM" id="SSF55781">
    <property type="entry name" value="GAF domain-like"/>
    <property type="match status" value="1"/>
</dbReference>
<dbReference type="EMBL" id="JBHSJD010000005">
    <property type="protein sequence ID" value="MFC5021917.1"/>
    <property type="molecule type" value="Genomic_DNA"/>
</dbReference>
<gene>
    <name evidence="5" type="ORF">ACFPM3_07185</name>
</gene>
<evidence type="ECO:0000259" key="4">
    <source>
        <dbReference type="PROSITE" id="PS50921"/>
    </source>
</evidence>
<dbReference type="Pfam" id="PF03861">
    <property type="entry name" value="ANTAR"/>
    <property type="match status" value="1"/>
</dbReference>
<dbReference type="Gene3D" id="3.30.450.40">
    <property type="match status" value="1"/>
</dbReference>
<dbReference type="SUPFAM" id="SSF52172">
    <property type="entry name" value="CheY-like"/>
    <property type="match status" value="1"/>
</dbReference>
<name>A0ABV9X9I6_9ACTN</name>
<organism evidence="5 6">
    <name type="scientific">Streptomyces coeruleoprunus</name>
    <dbReference type="NCBI Taxonomy" id="285563"/>
    <lineage>
        <taxon>Bacteria</taxon>
        <taxon>Bacillati</taxon>
        <taxon>Actinomycetota</taxon>
        <taxon>Actinomycetes</taxon>
        <taxon>Kitasatosporales</taxon>
        <taxon>Streptomycetaceae</taxon>
        <taxon>Streptomyces</taxon>
    </lineage>
</organism>
<dbReference type="InterPro" id="IPR012074">
    <property type="entry name" value="GAF_ANTAR"/>
</dbReference>